<keyword evidence="4" id="KW-0460">Magnesium</keyword>
<name>A0AAP0EF26_9MAGN</name>
<sequence length="214" mass="23824">MDKSERDTRDLEELLSKLNPMAEEFVPPSLVSHGSQAGFFANNFTMLSNGNGIANGNTGRRKKNGFNQGKRRMNSRTSLAQRDEIIRRTVYVSDIDHQTLMVECGDRHYKFDANSVQQALDQAMSLKEPLKIHKAMRYSLLAGGKRVRPALCIAACELVGGEEASAMPVACAVEMIHTMSVIHDDLPCMDNDNLRRGKPTNHKVYGEDVAVLME</sequence>
<evidence type="ECO:0000313" key="7">
    <source>
        <dbReference type="Proteomes" id="UP001420932"/>
    </source>
</evidence>
<dbReference type="Pfam" id="PF07145">
    <property type="entry name" value="PAM2"/>
    <property type="match status" value="1"/>
</dbReference>
<keyword evidence="3" id="KW-0479">Metal-binding</keyword>
<dbReference type="InterPro" id="IPR000092">
    <property type="entry name" value="Polyprenyl_synt"/>
</dbReference>
<comment type="caution">
    <text evidence="6">The sequence shown here is derived from an EMBL/GenBank/DDBJ whole genome shotgun (WGS) entry which is preliminary data.</text>
</comment>
<accession>A0AAP0EF26</accession>
<dbReference type="GO" id="GO:0046872">
    <property type="term" value="F:metal ion binding"/>
    <property type="evidence" value="ECO:0007669"/>
    <property type="project" value="UniProtKB-KW"/>
</dbReference>
<dbReference type="GO" id="GO:0004311">
    <property type="term" value="F:geranylgeranyl diphosphate synthase activity"/>
    <property type="evidence" value="ECO:0007669"/>
    <property type="project" value="TreeGrafter"/>
</dbReference>
<feature type="compositionally biased region" description="Basic residues" evidence="5">
    <location>
        <begin position="59"/>
        <end position="74"/>
    </location>
</feature>
<dbReference type="Gene3D" id="1.10.600.10">
    <property type="entry name" value="Farnesyl Diphosphate Synthase"/>
    <property type="match status" value="1"/>
</dbReference>
<dbReference type="AlphaFoldDB" id="A0AAP0EF26"/>
<evidence type="ECO:0000256" key="3">
    <source>
        <dbReference type="ARBA" id="ARBA00022723"/>
    </source>
</evidence>
<feature type="region of interest" description="Disordered" evidence="5">
    <location>
        <begin position="52"/>
        <end position="77"/>
    </location>
</feature>
<evidence type="ECO:0000256" key="1">
    <source>
        <dbReference type="ARBA" id="ARBA00001946"/>
    </source>
</evidence>
<dbReference type="Proteomes" id="UP001420932">
    <property type="component" value="Unassembled WGS sequence"/>
</dbReference>
<reference evidence="6 7" key="1">
    <citation type="submission" date="2024-01" db="EMBL/GenBank/DDBJ databases">
        <title>Genome assemblies of Stephania.</title>
        <authorList>
            <person name="Yang L."/>
        </authorList>
    </citation>
    <scope>NUCLEOTIDE SEQUENCE [LARGE SCALE GENOMIC DNA]</scope>
    <source>
        <strain evidence="6">YNDBR</strain>
        <tissue evidence="6">Leaf</tissue>
    </source>
</reference>
<dbReference type="InterPro" id="IPR008949">
    <property type="entry name" value="Isoprenoid_synthase_dom_sf"/>
</dbReference>
<protein>
    <recommendedName>
        <fullName evidence="8">Geranylgeranyl diphosphate synthase</fullName>
    </recommendedName>
</protein>
<gene>
    <name evidence="6" type="ORF">Syun_030048</name>
</gene>
<evidence type="ECO:0000256" key="5">
    <source>
        <dbReference type="SAM" id="MobiDB-lite"/>
    </source>
</evidence>
<dbReference type="PROSITE" id="PS00723">
    <property type="entry name" value="POLYPRENYL_SYNTHASE_1"/>
    <property type="match status" value="1"/>
</dbReference>
<proteinExistence type="inferred from homology"/>
<organism evidence="6 7">
    <name type="scientific">Stephania yunnanensis</name>
    <dbReference type="NCBI Taxonomy" id="152371"/>
    <lineage>
        <taxon>Eukaryota</taxon>
        <taxon>Viridiplantae</taxon>
        <taxon>Streptophyta</taxon>
        <taxon>Embryophyta</taxon>
        <taxon>Tracheophyta</taxon>
        <taxon>Spermatophyta</taxon>
        <taxon>Magnoliopsida</taxon>
        <taxon>Ranunculales</taxon>
        <taxon>Menispermaceae</taxon>
        <taxon>Menispermoideae</taxon>
        <taxon>Cissampelideae</taxon>
        <taxon>Stephania</taxon>
    </lineage>
</organism>
<dbReference type="GO" id="GO:0005737">
    <property type="term" value="C:cytoplasm"/>
    <property type="evidence" value="ECO:0007669"/>
    <property type="project" value="UniProtKB-ARBA"/>
</dbReference>
<dbReference type="InterPro" id="IPR009818">
    <property type="entry name" value="PAM2_motif"/>
</dbReference>
<evidence type="ECO:0000256" key="4">
    <source>
        <dbReference type="ARBA" id="ARBA00022842"/>
    </source>
</evidence>
<dbReference type="PANTHER" id="PTHR43281:SF33">
    <property type="entry name" value="GERANYLGERANYL PYROPHOSPHATE SYNTHASE 7, CHLOROPLASTIC"/>
    <property type="match status" value="1"/>
</dbReference>
<dbReference type="EMBL" id="JBBNAF010000013">
    <property type="protein sequence ID" value="KAK9087654.1"/>
    <property type="molecule type" value="Genomic_DNA"/>
</dbReference>
<dbReference type="Pfam" id="PF00348">
    <property type="entry name" value="polyprenyl_synt"/>
    <property type="match status" value="1"/>
</dbReference>
<dbReference type="InterPro" id="IPR033749">
    <property type="entry name" value="Polyprenyl_synt_CS"/>
</dbReference>
<keyword evidence="7" id="KW-1185">Reference proteome</keyword>
<evidence type="ECO:0000313" key="6">
    <source>
        <dbReference type="EMBL" id="KAK9087654.1"/>
    </source>
</evidence>
<evidence type="ECO:0008006" key="8">
    <source>
        <dbReference type="Google" id="ProtNLM"/>
    </source>
</evidence>
<evidence type="ECO:0000256" key="2">
    <source>
        <dbReference type="ARBA" id="ARBA00006706"/>
    </source>
</evidence>
<comment type="cofactor">
    <cofactor evidence="1">
        <name>Mg(2+)</name>
        <dbReference type="ChEBI" id="CHEBI:18420"/>
    </cofactor>
</comment>
<comment type="similarity">
    <text evidence="2">Belongs to the FPP/GGPP synthase family.</text>
</comment>
<dbReference type="PANTHER" id="PTHR43281">
    <property type="entry name" value="FARNESYL DIPHOSPHATE SYNTHASE"/>
    <property type="match status" value="1"/>
</dbReference>
<dbReference type="SUPFAM" id="SSF48576">
    <property type="entry name" value="Terpenoid synthases"/>
    <property type="match status" value="1"/>
</dbReference>
<dbReference type="GO" id="GO:0008299">
    <property type="term" value="P:isoprenoid biosynthetic process"/>
    <property type="evidence" value="ECO:0007669"/>
    <property type="project" value="InterPro"/>
</dbReference>